<keyword evidence="3" id="KW-1133">Transmembrane helix</keyword>
<feature type="non-terminal residue" evidence="5">
    <location>
        <position position="433"/>
    </location>
</feature>
<dbReference type="Gene3D" id="2.115.10.20">
    <property type="entry name" value="Glycosyl hydrolase domain, family 43"/>
    <property type="match status" value="1"/>
</dbReference>
<comment type="caution">
    <text evidence="5">The sequence shown here is derived from an EMBL/GenBank/DDBJ whole genome shotgun (WGS) entry which is preliminary data.</text>
</comment>
<keyword evidence="1" id="KW-0624">Polysaccharide degradation</keyword>
<dbReference type="InterPro" id="IPR052176">
    <property type="entry name" value="Glycosyl_Hydrlase_43_Enz"/>
</dbReference>
<feature type="domain" description="CBM6" evidence="4">
    <location>
        <begin position="326"/>
        <end position="426"/>
    </location>
</feature>
<dbReference type="InterPro" id="IPR023296">
    <property type="entry name" value="Glyco_hydro_beta-prop_sf"/>
</dbReference>
<evidence type="ECO:0000259" key="4">
    <source>
        <dbReference type="Pfam" id="PF03422"/>
    </source>
</evidence>
<dbReference type="CDD" id="cd08990">
    <property type="entry name" value="GH43_AXH_like"/>
    <property type="match status" value="1"/>
</dbReference>
<dbReference type="SUPFAM" id="SSF49785">
    <property type="entry name" value="Galactose-binding domain-like"/>
    <property type="match status" value="1"/>
</dbReference>
<evidence type="ECO:0000313" key="6">
    <source>
        <dbReference type="Proteomes" id="UP000323930"/>
    </source>
</evidence>
<dbReference type="AlphaFoldDB" id="A0A5D0J5R3"/>
<dbReference type="GO" id="GO:0045493">
    <property type="term" value="P:xylan catabolic process"/>
    <property type="evidence" value="ECO:0007669"/>
    <property type="project" value="UniProtKB-KW"/>
</dbReference>
<accession>A0A5D0J5R3</accession>
<gene>
    <name evidence="5" type="ORF">FUA24_03595</name>
</gene>
<dbReference type="InterPro" id="IPR008979">
    <property type="entry name" value="Galactose-bd-like_sf"/>
</dbReference>
<dbReference type="PANTHER" id="PTHR43772">
    <property type="entry name" value="ENDO-1,4-BETA-XYLANASE"/>
    <property type="match status" value="1"/>
</dbReference>
<keyword evidence="3" id="KW-0472">Membrane</keyword>
<dbReference type="PANTHER" id="PTHR43772:SF2">
    <property type="entry name" value="PUTATIVE (AFU_ORTHOLOGUE AFUA_2G04480)-RELATED"/>
    <property type="match status" value="1"/>
</dbReference>
<keyword evidence="3" id="KW-0812">Transmembrane</keyword>
<keyword evidence="6" id="KW-1185">Reference proteome</keyword>
<dbReference type="Proteomes" id="UP000323930">
    <property type="component" value="Unassembled WGS sequence"/>
</dbReference>
<dbReference type="OrthoDB" id="9763933at2"/>
<dbReference type="SUPFAM" id="SSF75005">
    <property type="entry name" value="Arabinanase/levansucrase/invertase"/>
    <property type="match status" value="1"/>
</dbReference>
<keyword evidence="2" id="KW-0119">Carbohydrate metabolism</keyword>
<reference evidence="5 6" key="1">
    <citation type="submission" date="2019-08" db="EMBL/GenBank/DDBJ databases">
        <title>Seonamhaeicola sediminis sp. nov., isolated from marine sediment.</title>
        <authorList>
            <person name="Cao W.R."/>
        </authorList>
    </citation>
    <scope>NUCLEOTIDE SEQUENCE [LARGE SCALE GENOMIC DNA]</scope>
    <source>
        <strain evidence="5 6">B011</strain>
    </source>
</reference>
<evidence type="ECO:0000313" key="5">
    <source>
        <dbReference type="EMBL" id="TYA89262.1"/>
    </source>
</evidence>
<keyword evidence="1" id="KW-0858">Xylan degradation</keyword>
<proteinExistence type="predicted"/>
<evidence type="ECO:0000256" key="2">
    <source>
        <dbReference type="ARBA" id="ARBA00023277"/>
    </source>
</evidence>
<name>A0A5D0J5R3_9FLAO</name>
<organism evidence="5 6">
    <name type="scientific">Seonamhaeicola marinus</name>
    <dbReference type="NCBI Taxonomy" id="1912246"/>
    <lineage>
        <taxon>Bacteria</taxon>
        <taxon>Pseudomonadati</taxon>
        <taxon>Bacteroidota</taxon>
        <taxon>Flavobacteriia</taxon>
        <taxon>Flavobacteriales</taxon>
        <taxon>Flavobacteriaceae</taxon>
    </lineage>
</organism>
<protein>
    <submittedName>
        <fullName evidence="5">Carbohydrate-binding protein</fullName>
    </submittedName>
</protein>
<dbReference type="RefSeq" id="WP_148540129.1">
    <property type="nucleotide sequence ID" value="NZ_VSDQ01000241.1"/>
</dbReference>
<dbReference type="EMBL" id="VSDQ01000241">
    <property type="protein sequence ID" value="TYA89262.1"/>
    <property type="molecule type" value="Genomic_DNA"/>
</dbReference>
<dbReference type="Pfam" id="PF03422">
    <property type="entry name" value="CBM_6"/>
    <property type="match status" value="1"/>
</dbReference>
<evidence type="ECO:0000256" key="1">
    <source>
        <dbReference type="ARBA" id="ARBA00022651"/>
    </source>
</evidence>
<dbReference type="InterPro" id="IPR005084">
    <property type="entry name" value="CBM6"/>
</dbReference>
<evidence type="ECO:0000256" key="3">
    <source>
        <dbReference type="SAM" id="Phobius"/>
    </source>
</evidence>
<feature type="transmembrane region" description="Helical" evidence="3">
    <location>
        <begin position="5"/>
        <end position="21"/>
    </location>
</feature>
<dbReference type="GO" id="GO:0030246">
    <property type="term" value="F:carbohydrate binding"/>
    <property type="evidence" value="ECO:0007669"/>
    <property type="project" value="InterPro"/>
</dbReference>
<dbReference type="CDD" id="cd04084">
    <property type="entry name" value="CBM6_xylanase-like"/>
    <property type="match status" value="1"/>
</dbReference>
<dbReference type="Gene3D" id="2.60.120.260">
    <property type="entry name" value="Galactose-binding domain-like"/>
    <property type="match status" value="1"/>
</dbReference>
<sequence length="433" mass="50699">MNIKIFYYSIFIAFNCVYTFAQNPIIKDIGMSDPHVRVFNDTIYLFTGHDSSPEDKTWKMPDWKVYKTTNLTDWTLINTISPKNNYMNDNSLDCWAGDGANRNGKYYFYFSDKKRGIGVMTANTMYDDFNDALGKPLVSPMHDPTILINDDEANTPYIVYGEKHGGGYHVAQLNDDMISLAETPKPIQIIGKEWEDTPEWMDKNYIFKFKDTYYLSWGKNYAVSKNIYGPYKTVGSVGEGHDLGELAHGSFFWWKGQFYHIWCYYIRPGYRYRESIISYCHFDEKNQIVTDTRFLDSHFNYGVARYNTSWEKIESEWFYGKSDNLEKSHYINKDFVITNFKNKSWLQFTKVKFEGAEKYFSVKFENNIKKGKVDIRLGSQKGELLGRINLSKHNAKTRNQNTVYTGDLNKIITGEQDIYLVFKNLDTSAKLNW</sequence>